<evidence type="ECO:0000256" key="1">
    <source>
        <dbReference type="SAM" id="MobiDB-lite"/>
    </source>
</evidence>
<sequence length="344" mass="38528">MGGEIIKPSTFKSREFNLDLRVPEIMYMYELRKSGKGYHFRARDSKEKFTYELPDSDKNWAVRKSRLGDVFVAPSSPLVDEPDPSTAPADQTSEAEEHSKEELELLYKLGFGDPMATECSSRSARNNSRPRRGSKNGPKPGKKSCSSSVERTTLSFVEKEKRAKLAALQADIDRCSGNIGKLPGPEKRKHSPTRQAASTPTKKSKQYVVELQVFIPAPRTKTRPVRVSDSGLKDHEVAIGLMNSVVLDKDRALAEEVSVPEAGSILQGMAYQEFKEISEALVKKKTEKVRVISEAEHKKKEMELDFEIQKLLKNARALGSNPEEVREDRRSGVRRGLSQRLPGL</sequence>
<feature type="region of interest" description="Disordered" evidence="1">
    <location>
        <begin position="73"/>
        <end position="100"/>
    </location>
</feature>
<name>A0AAV9EEZ7_ACOCL</name>
<reference evidence="2" key="1">
    <citation type="journal article" date="2023" name="Nat. Commun.">
        <title>Diploid and tetraploid genomes of Acorus and the evolution of monocots.</title>
        <authorList>
            <person name="Ma L."/>
            <person name="Liu K.W."/>
            <person name="Li Z."/>
            <person name="Hsiao Y.Y."/>
            <person name="Qi Y."/>
            <person name="Fu T."/>
            <person name="Tang G.D."/>
            <person name="Zhang D."/>
            <person name="Sun W.H."/>
            <person name="Liu D.K."/>
            <person name="Li Y."/>
            <person name="Chen G.Z."/>
            <person name="Liu X.D."/>
            <person name="Liao X.Y."/>
            <person name="Jiang Y.T."/>
            <person name="Yu X."/>
            <person name="Hao Y."/>
            <person name="Huang J."/>
            <person name="Zhao X.W."/>
            <person name="Ke S."/>
            <person name="Chen Y.Y."/>
            <person name="Wu W.L."/>
            <person name="Hsu J.L."/>
            <person name="Lin Y.F."/>
            <person name="Huang M.D."/>
            <person name="Li C.Y."/>
            <person name="Huang L."/>
            <person name="Wang Z.W."/>
            <person name="Zhao X."/>
            <person name="Zhong W.Y."/>
            <person name="Peng D.H."/>
            <person name="Ahmad S."/>
            <person name="Lan S."/>
            <person name="Zhang J.S."/>
            <person name="Tsai W.C."/>
            <person name="Van de Peer Y."/>
            <person name="Liu Z.J."/>
        </authorList>
    </citation>
    <scope>NUCLEOTIDE SEQUENCE</scope>
    <source>
        <strain evidence="2">CP</strain>
    </source>
</reference>
<comment type="caution">
    <text evidence="2">The sequence shown here is derived from an EMBL/GenBank/DDBJ whole genome shotgun (WGS) entry which is preliminary data.</text>
</comment>
<feature type="compositionally biased region" description="Low complexity" evidence="1">
    <location>
        <begin position="135"/>
        <end position="148"/>
    </location>
</feature>
<feature type="region of interest" description="Disordered" evidence="1">
    <location>
        <begin position="177"/>
        <end position="202"/>
    </location>
</feature>
<reference evidence="2" key="2">
    <citation type="submission" date="2023-06" db="EMBL/GenBank/DDBJ databases">
        <authorList>
            <person name="Ma L."/>
            <person name="Liu K.-W."/>
            <person name="Li Z."/>
            <person name="Hsiao Y.-Y."/>
            <person name="Qi Y."/>
            <person name="Fu T."/>
            <person name="Tang G."/>
            <person name="Zhang D."/>
            <person name="Sun W.-H."/>
            <person name="Liu D.-K."/>
            <person name="Li Y."/>
            <person name="Chen G.-Z."/>
            <person name="Liu X.-D."/>
            <person name="Liao X.-Y."/>
            <person name="Jiang Y.-T."/>
            <person name="Yu X."/>
            <person name="Hao Y."/>
            <person name="Huang J."/>
            <person name="Zhao X.-W."/>
            <person name="Ke S."/>
            <person name="Chen Y.-Y."/>
            <person name="Wu W.-L."/>
            <person name="Hsu J.-L."/>
            <person name="Lin Y.-F."/>
            <person name="Huang M.-D."/>
            <person name="Li C.-Y."/>
            <person name="Huang L."/>
            <person name="Wang Z.-W."/>
            <person name="Zhao X."/>
            <person name="Zhong W.-Y."/>
            <person name="Peng D.-H."/>
            <person name="Ahmad S."/>
            <person name="Lan S."/>
            <person name="Zhang J.-S."/>
            <person name="Tsai W.-C."/>
            <person name="Van De Peer Y."/>
            <person name="Liu Z.-J."/>
        </authorList>
    </citation>
    <scope>NUCLEOTIDE SEQUENCE</scope>
    <source>
        <strain evidence="2">CP</strain>
        <tissue evidence="2">Leaves</tissue>
    </source>
</reference>
<evidence type="ECO:0000313" key="2">
    <source>
        <dbReference type="EMBL" id="KAK1311514.1"/>
    </source>
</evidence>
<organism evidence="2 3">
    <name type="scientific">Acorus calamus</name>
    <name type="common">Sweet flag</name>
    <dbReference type="NCBI Taxonomy" id="4465"/>
    <lineage>
        <taxon>Eukaryota</taxon>
        <taxon>Viridiplantae</taxon>
        <taxon>Streptophyta</taxon>
        <taxon>Embryophyta</taxon>
        <taxon>Tracheophyta</taxon>
        <taxon>Spermatophyta</taxon>
        <taxon>Magnoliopsida</taxon>
        <taxon>Liliopsida</taxon>
        <taxon>Acoraceae</taxon>
        <taxon>Acorus</taxon>
    </lineage>
</organism>
<feature type="region of interest" description="Disordered" evidence="1">
    <location>
        <begin position="317"/>
        <end position="344"/>
    </location>
</feature>
<accession>A0AAV9EEZ7</accession>
<dbReference type="Proteomes" id="UP001180020">
    <property type="component" value="Unassembled WGS sequence"/>
</dbReference>
<feature type="region of interest" description="Disordered" evidence="1">
    <location>
        <begin position="116"/>
        <end position="151"/>
    </location>
</feature>
<protein>
    <submittedName>
        <fullName evidence="2">Uncharacterized protein</fullName>
    </submittedName>
</protein>
<gene>
    <name evidence="2" type="ORF">QJS10_CPA08g00877</name>
</gene>
<dbReference type="EMBL" id="JAUJYO010000008">
    <property type="protein sequence ID" value="KAK1311514.1"/>
    <property type="molecule type" value="Genomic_DNA"/>
</dbReference>
<proteinExistence type="predicted"/>
<keyword evidence="3" id="KW-1185">Reference proteome</keyword>
<dbReference type="AlphaFoldDB" id="A0AAV9EEZ7"/>
<evidence type="ECO:0000313" key="3">
    <source>
        <dbReference type="Proteomes" id="UP001180020"/>
    </source>
</evidence>